<feature type="transmembrane region" description="Helical" evidence="10">
    <location>
        <begin position="512"/>
        <end position="529"/>
    </location>
</feature>
<keyword evidence="4 10" id="KW-0812">Transmembrane</keyword>
<dbReference type="PROSITE" id="PS50893">
    <property type="entry name" value="ABC_TRANSPORTER_2"/>
    <property type="match status" value="2"/>
</dbReference>
<evidence type="ECO:0000256" key="6">
    <source>
        <dbReference type="ARBA" id="ARBA00022840"/>
    </source>
</evidence>
<dbReference type="InterPro" id="IPR010929">
    <property type="entry name" value="PDR_CDR_ABC"/>
</dbReference>
<dbReference type="OMA" id="DYHVPFH"/>
<comment type="subcellular location">
    <subcellularLocation>
        <location evidence="1">Membrane</location>
        <topology evidence="1">Multi-pass membrane protein</topology>
    </subcellularLocation>
</comment>
<feature type="transmembrane region" description="Helical" evidence="10">
    <location>
        <begin position="1168"/>
        <end position="1190"/>
    </location>
</feature>
<dbReference type="GO" id="GO:0016887">
    <property type="term" value="F:ATP hydrolysis activity"/>
    <property type="evidence" value="ECO:0007669"/>
    <property type="project" value="InterPro"/>
</dbReference>
<keyword evidence="13" id="KW-1185">Reference proteome</keyword>
<keyword evidence="6" id="KW-0067">ATP-binding</keyword>
<dbReference type="FunFam" id="3.40.50.300:FF:000054">
    <property type="entry name" value="ABC multidrug transporter atrF"/>
    <property type="match status" value="1"/>
</dbReference>
<feature type="transmembrane region" description="Helical" evidence="10">
    <location>
        <begin position="541"/>
        <end position="561"/>
    </location>
</feature>
<dbReference type="InterPro" id="IPR027417">
    <property type="entry name" value="P-loop_NTPase"/>
</dbReference>
<name>A0A084GDZ7_PSEDA</name>
<dbReference type="OrthoDB" id="245989at2759"/>
<dbReference type="Gene3D" id="3.40.50.300">
    <property type="entry name" value="P-loop containing nucleotide triphosphate hydrolases"/>
    <property type="match status" value="2"/>
</dbReference>
<keyword evidence="8 10" id="KW-0472">Membrane</keyword>
<dbReference type="PANTHER" id="PTHR19241">
    <property type="entry name" value="ATP-BINDING CASSETTE TRANSPORTER"/>
    <property type="match status" value="1"/>
</dbReference>
<evidence type="ECO:0000256" key="2">
    <source>
        <dbReference type="ARBA" id="ARBA00006012"/>
    </source>
</evidence>
<evidence type="ECO:0000256" key="1">
    <source>
        <dbReference type="ARBA" id="ARBA00004141"/>
    </source>
</evidence>
<evidence type="ECO:0000313" key="13">
    <source>
        <dbReference type="Proteomes" id="UP000028545"/>
    </source>
</evidence>
<dbReference type="PROSITE" id="PS00211">
    <property type="entry name" value="ABC_TRANSPORTER_1"/>
    <property type="match status" value="1"/>
</dbReference>
<comment type="similarity">
    <text evidence="2">Belongs to the ABC transporter superfamily. ABCG family. PDR (TC 3.A.1.205) subfamily.</text>
</comment>
<feature type="region of interest" description="Disordered" evidence="9">
    <location>
        <begin position="25"/>
        <end position="53"/>
    </location>
</feature>
<feature type="transmembrane region" description="Helical" evidence="10">
    <location>
        <begin position="1202"/>
        <end position="1221"/>
    </location>
</feature>
<dbReference type="Pfam" id="PF00005">
    <property type="entry name" value="ABC_tran"/>
    <property type="match status" value="2"/>
</dbReference>
<evidence type="ECO:0000256" key="10">
    <source>
        <dbReference type="SAM" id="Phobius"/>
    </source>
</evidence>
<dbReference type="GO" id="GO:0016020">
    <property type="term" value="C:membrane"/>
    <property type="evidence" value="ECO:0007669"/>
    <property type="project" value="UniProtKB-SubCell"/>
</dbReference>
<keyword evidence="5" id="KW-0547">Nucleotide-binding</keyword>
<keyword evidence="7 10" id="KW-1133">Transmembrane helix</keyword>
<dbReference type="RefSeq" id="XP_016645358.1">
    <property type="nucleotide sequence ID" value="XM_016785061.1"/>
</dbReference>
<comment type="caution">
    <text evidence="12">The sequence shown here is derived from an EMBL/GenBank/DDBJ whole genome shotgun (WGS) entry which is preliminary data.</text>
</comment>
<dbReference type="Pfam" id="PF19055">
    <property type="entry name" value="ABC2_membrane_7"/>
    <property type="match status" value="1"/>
</dbReference>
<feature type="transmembrane region" description="Helical" evidence="10">
    <location>
        <begin position="1082"/>
        <end position="1103"/>
    </location>
</feature>
<dbReference type="Pfam" id="PF01061">
    <property type="entry name" value="ABC2_membrane"/>
    <property type="match status" value="2"/>
</dbReference>
<dbReference type="Pfam" id="PF06422">
    <property type="entry name" value="PDR_CDR"/>
    <property type="match status" value="1"/>
</dbReference>
<dbReference type="GO" id="GO:0005524">
    <property type="term" value="F:ATP binding"/>
    <property type="evidence" value="ECO:0007669"/>
    <property type="project" value="UniProtKB-KW"/>
</dbReference>
<dbReference type="InterPro" id="IPR043926">
    <property type="entry name" value="ABCG_dom"/>
</dbReference>
<reference evidence="12 13" key="1">
    <citation type="journal article" date="2014" name="Genome Announc.">
        <title>Draft genome sequence of the pathogenic fungus Scedosporium apiospermum.</title>
        <authorList>
            <person name="Vandeputte P."/>
            <person name="Ghamrawi S."/>
            <person name="Rechenmann M."/>
            <person name="Iltis A."/>
            <person name="Giraud S."/>
            <person name="Fleury M."/>
            <person name="Thornton C."/>
            <person name="Delhaes L."/>
            <person name="Meyer W."/>
            <person name="Papon N."/>
            <person name="Bouchara J.P."/>
        </authorList>
    </citation>
    <scope>NUCLEOTIDE SEQUENCE [LARGE SCALE GENOMIC DNA]</scope>
    <source>
        <strain evidence="12 13">IHEM 14462</strain>
    </source>
</reference>
<evidence type="ECO:0000256" key="8">
    <source>
        <dbReference type="ARBA" id="ARBA00023136"/>
    </source>
</evidence>
<feature type="domain" description="ABC transporter" evidence="11">
    <location>
        <begin position="44"/>
        <end position="291"/>
    </location>
</feature>
<evidence type="ECO:0000256" key="7">
    <source>
        <dbReference type="ARBA" id="ARBA00022989"/>
    </source>
</evidence>
<protein>
    <recommendedName>
        <fullName evidence="11">ABC transporter domain-containing protein</fullName>
    </recommendedName>
</protein>
<dbReference type="EMBL" id="JOWA01000077">
    <property type="protein sequence ID" value="KEZ45559.1"/>
    <property type="molecule type" value="Genomic_DNA"/>
</dbReference>
<evidence type="ECO:0000256" key="9">
    <source>
        <dbReference type="SAM" id="MobiDB-lite"/>
    </source>
</evidence>
<dbReference type="InterPro" id="IPR003439">
    <property type="entry name" value="ABC_transporter-like_ATP-bd"/>
</dbReference>
<gene>
    <name evidence="12" type="ORF">SAPIO_CDS1894</name>
</gene>
<proteinExistence type="inferred from homology"/>
<feature type="transmembrane region" description="Helical" evidence="10">
    <location>
        <begin position="399"/>
        <end position="420"/>
    </location>
</feature>
<evidence type="ECO:0000256" key="4">
    <source>
        <dbReference type="ARBA" id="ARBA00022692"/>
    </source>
</evidence>
<organism evidence="12 13">
    <name type="scientific">Pseudallescheria apiosperma</name>
    <name type="common">Scedosporium apiospermum</name>
    <dbReference type="NCBI Taxonomy" id="563466"/>
    <lineage>
        <taxon>Eukaryota</taxon>
        <taxon>Fungi</taxon>
        <taxon>Dikarya</taxon>
        <taxon>Ascomycota</taxon>
        <taxon>Pezizomycotina</taxon>
        <taxon>Sordariomycetes</taxon>
        <taxon>Hypocreomycetidae</taxon>
        <taxon>Microascales</taxon>
        <taxon>Microascaceae</taxon>
        <taxon>Scedosporium</taxon>
    </lineage>
</organism>
<dbReference type="Proteomes" id="UP000028545">
    <property type="component" value="Unassembled WGS sequence"/>
</dbReference>
<feature type="transmembrane region" description="Helical" evidence="10">
    <location>
        <begin position="648"/>
        <end position="670"/>
    </location>
</feature>
<dbReference type="InterPro" id="IPR017871">
    <property type="entry name" value="ABC_transporter-like_CS"/>
</dbReference>
<feature type="region of interest" description="Disordered" evidence="9">
    <location>
        <begin position="694"/>
        <end position="713"/>
    </location>
</feature>
<dbReference type="InterPro" id="IPR003593">
    <property type="entry name" value="AAA+_ATPase"/>
</dbReference>
<dbReference type="SMART" id="SM00382">
    <property type="entry name" value="AAA"/>
    <property type="match status" value="2"/>
</dbReference>
<evidence type="ECO:0000259" key="11">
    <source>
        <dbReference type="PROSITE" id="PS50893"/>
    </source>
</evidence>
<feature type="transmembrane region" description="Helical" evidence="10">
    <location>
        <begin position="473"/>
        <end position="500"/>
    </location>
</feature>
<feature type="domain" description="ABC transporter" evidence="11">
    <location>
        <begin position="723"/>
        <end position="965"/>
    </location>
</feature>
<feature type="transmembrane region" description="Helical" evidence="10">
    <location>
        <begin position="1124"/>
        <end position="1156"/>
    </location>
</feature>
<evidence type="ECO:0000313" key="12">
    <source>
        <dbReference type="EMBL" id="KEZ45559.1"/>
    </source>
</evidence>
<feature type="transmembrane region" description="Helical" evidence="10">
    <location>
        <begin position="1058"/>
        <end position="1076"/>
    </location>
</feature>
<dbReference type="GO" id="GO:0140359">
    <property type="term" value="F:ABC-type transporter activity"/>
    <property type="evidence" value="ECO:0007669"/>
    <property type="project" value="InterPro"/>
</dbReference>
<evidence type="ECO:0000256" key="3">
    <source>
        <dbReference type="ARBA" id="ARBA00022448"/>
    </source>
</evidence>
<keyword evidence="3" id="KW-0813">Transport</keyword>
<feature type="transmembrane region" description="Helical" evidence="10">
    <location>
        <begin position="1322"/>
        <end position="1341"/>
    </location>
</feature>
<accession>A0A084GDZ7</accession>
<sequence length="1352" mass="152169">MHTSGSEATLGDLVSVAQGQNKHKNTETFHQGGKYHASSSDTDVEVGEQQDVGNNEKDFIQKRLTLSFKSLLVLGRPGAGCTSLLRVLSNHRESFSEIRGQVSYGSMTHKEAKRFGQQIVFNTEDDIHFPTMTVNQTMKFALRNKVPRERPEHVEKKTQFVQDKRTGILESLGIGHTQKTLVGNEFIRGVSGGERKRVSLAEVLASQSPVQFWDQPTRGLDAKTAFEFVAMLREEADRNSRTVVATMYQAGNSIYDSFDKVLVLAEGRVIYYGPRQRAKSYFEELGFVCPRGANVADFLTSVTVVTEAMVAPGFEGRVPATPEEFEKVYKESSVYQQAVEHMRDPTTLSDETEELEEAVQREKKRRHVGGKRSVYTVGLKEQVVNCTIRQFQIMMGDRLSLAVKVVSAIIQALVCGSLFYNLPETSVSIFLRPGVLFFPILYFLLESLSETTASFMGRPILVRHKRFGFYRPTAFCIANAITDIPIVMVQVTCFSLILYFMSNLQVDAGKFFTFWIVVNASTLCFIQLFRMVGALCGRFGTASQVSGLLSTIFFVYSGYLIPYKKMHVWFRWIFYLNSGAYAFESLMANEFGGVELQCVAPQYVPFGGAYDSEPASNRGCTVLGSDAEGLINGSAYIREQHHYSTGHIWRGFGVLIGFWIFFIGATALGFELRNNQGGASVLQYKRNLRNKKRNGDVEATASGLADREQRAPPTTQEVKQSTFSWQNLDYYVKYHGQQKQLLDKVFGYVKPGNLVALMGSSGAGKTTLLDVLAQRKDAGEIYGSILIDGKPQGISFQRTTGYCEQMDVHEATATVREALVFSALLRQPRHVPDREKIEYVDHIIELLELQDISDALIGVPGAGLSIEQRKRVTLGVELVAKPTLLFLDEPTSGLDGQSAYNIIRFLRRLVDGGQAVLCTIHQPSAVLFEAFDSLLLLAKGGRMAYFGETGEDSDKVLSYFAQHGAPCPEDANPAEHIVETIQGNSEVEIDWVDVWSRSEERQRALEELETLNAKALEGSQGEEDTADFATSKWFQFRMVLHRLMVQLWRSPDYVWNKINLHVFAALFSGFTFWMIGNGSFDLQLRLFAIFNFIFVAPGCINQMQPFFLRNRDLFETREKKSKTYHWVAFIGAQAVSEIPYLILCATLYFCCWYFTAGFPVEARISGHIYLQMIFYEFLYTSIGQAIAAYAPNEYFAAIMNPLLIGCGMISFCGVVVPYTLMQPFWKYWIYYLDPFHYLVGGLLGTVIWDVQVHCRPEELTTFDPPSGLTCGEYMSDFLGSNSGYIENMNATSQCQYCPYSTGADYAKIFNLNEEYYAWRDTGITALFCLSSYAVVFLMMKLRSKKTKSARME</sequence>
<dbReference type="GeneID" id="27720966"/>
<dbReference type="HOGENOM" id="CLU_000604_35_0_1"/>
<dbReference type="InterPro" id="IPR013525">
    <property type="entry name" value="ABC2_TM"/>
</dbReference>
<dbReference type="InterPro" id="IPR034003">
    <property type="entry name" value="ABCG_PDR_2"/>
</dbReference>
<evidence type="ECO:0000256" key="5">
    <source>
        <dbReference type="ARBA" id="ARBA00022741"/>
    </source>
</evidence>
<dbReference type="VEuPathDB" id="FungiDB:SAPIO_CDS1894"/>
<dbReference type="KEGG" id="sapo:SAPIO_CDS1894"/>
<dbReference type="SUPFAM" id="SSF52540">
    <property type="entry name" value="P-loop containing nucleoside triphosphate hydrolases"/>
    <property type="match status" value="2"/>
</dbReference>
<dbReference type="CDD" id="cd03232">
    <property type="entry name" value="ABCG_PDR_domain2"/>
    <property type="match status" value="1"/>
</dbReference>